<reference evidence="1 2" key="1">
    <citation type="journal article" date="2024" name="Environ. Microbiol.">
        <title>Novel evolutionary insights on the interactions of the Holosporales (Alphaproteobacteria) with eukaryotic hosts from comparative genomics.</title>
        <authorList>
            <person name="Giovannini M."/>
            <person name="Petroni G."/>
            <person name="Castelli M."/>
        </authorList>
    </citation>
    <scope>NUCLEOTIDE SEQUENCE [LARGE SCALE GENOMIC DNA]</scope>
    <source>
        <strain evidence="1 2">US_Bl 15I1</strain>
    </source>
</reference>
<proteinExistence type="predicted"/>
<protein>
    <recommendedName>
        <fullName evidence="3">DUF2147 domain-containing protein</fullName>
    </recommendedName>
</protein>
<evidence type="ECO:0000313" key="2">
    <source>
        <dbReference type="Proteomes" id="UP001330434"/>
    </source>
</evidence>
<organism evidence="1 2">
    <name type="scientific">Candidatus Bealeia paramacronuclearis</name>
    <dbReference type="NCBI Taxonomy" id="1921001"/>
    <lineage>
        <taxon>Bacteria</taxon>
        <taxon>Pseudomonadati</taxon>
        <taxon>Pseudomonadota</taxon>
        <taxon>Alphaproteobacteria</taxon>
        <taxon>Holosporales</taxon>
        <taxon>Holosporaceae</taxon>
        <taxon>Candidatus Bealeia</taxon>
    </lineage>
</organism>
<name>A0ABZ2C1J1_9PROT</name>
<evidence type="ECO:0000313" key="1">
    <source>
        <dbReference type="EMBL" id="WVX66250.1"/>
    </source>
</evidence>
<accession>A0ABZ2C1J1</accession>
<sequence>MKKETMKNIAAVALVCVIQLGMTSAGKCDGIKIVYCKTPDGKTGHWGMNYGGTNTQRDLQRVNAKINCDCGVLRCTIGRSKVTTADGNYACGYVAGEGATLDTSKGSESYPGFDCDFLR</sequence>
<keyword evidence="2" id="KW-1185">Reference proteome</keyword>
<dbReference type="RefSeq" id="WP_331255135.1">
    <property type="nucleotide sequence ID" value="NZ_JAVHWZ010000001.1"/>
</dbReference>
<dbReference type="EMBL" id="CP133270">
    <property type="protein sequence ID" value="WVX66250.1"/>
    <property type="molecule type" value="Genomic_DNA"/>
</dbReference>
<gene>
    <name evidence="1" type="ORF">Bealeia1_00426</name>
</gene>
<evidence type="ECO:0008006" key="3">
    <source>
        <dbReference type="Google" id="ProtNLM"/>
    </source>
</evidence>
<dbReference type="Proteomes" id="UP001330434">
    <property type="component" value="Chromosome"/>
</dbReference>